<accession>A0ABQ6BKX5</accession>
<dbReference type="Proteomes" id="UP001156921">
    <property type="component" value="Unassembled WGS sequence"/>
</dbReference>
<keyword evidence="3" id="KW-1185">Reference proteome</keyword>
<organism evidence="2 3">
    <name type="scientific">Brevundimonas denitrificans</name>
    <dbReference type="NCBI Taxonomy" id="1443434"/>
    <lineage>
        <taxon>Bacteria</taxon>
        <taxon>Pseudomonadati</taxon>
        <taxon>Pseudomonadota</taxon>
        <taxon>Alphaproteobacteria</taxon>
        <taxon>Caulobacterales</taxon>
        <taxon>Caulobacteraceae</taxon>
        <taxon>Brevundimonas</taxon>
    </lineage>
</organism>
<gene>
    <name evidence="2" type="ORF">GCM10007859_23170</name>
</gene>
<dbReference type="InterPro" id="IPR001763">
    <property type="entry name" value="Rhodanese-like_dom"/>
</dbReference>
<evidence type="ECO:0000259" key="1">
    <source>
        <dbReference type="PROSITE" id="PS50206"/>
    </source>
</evidence>
<comment type="caution">
    <text evidence="2">The sequence shown here is derived from an EMBL/GenBank/DDBJ whole genome shotgun (WGS) entry which is preliminary data.</text>
</comment>
<feature type="domain" description="Rhodanese" evidence="1">
    <location>
        <begin position="17"/>
        <end position="105"/>
    </location>
</feature>
<dbReference type="PROSITE" id="PS50206">
    <property type="entry name" value="RHODANESE_3"/>
    <property type="match status" value="1"/>
</dbReference>
<evidence type="ECO:0000313" key="2">
    <source>
        <dbReference type="EMBL" id="GLS02294.1"/>
    </source>
</evidence>
<name>A0ABQ6BKX5_9CAUL</name>
<dbReference type="SMART" id="SM00450">
    <property type="entry name" value="RHOD"/>
    <property type="match status" value="1"/>
</dbReference>
<dbReference type="InterPro" id="IPR036873">
    <property type="entry name" value="Rhodanese-like_dom_sf"/>
</dbReference>
<proteinExistence type="predicted"/>
<dbReference type="RefSeq" id="WP_284223175.1">
    <property type="nucleotide sequence ID" value="NZ_BSOY01000060.1"/>
</dbReference>
<dbReference type="SUPFAM" id="SSF52821">
    <property type="entry name" value="Rhodanese/Cell cycle control phosphatase"/>
    <property type="match status" value="1"/>
</dbReference>
<sequence>MAVLTPLSAAEVAARIKAGKAVLVDIREPGEVSQERIAGSVIKPLSAFDAADLDYEPGQDVIYMCRSGARTGMNCVRLAAVIPGEAFVLEGGLNAWKAEGLPTVGAAAPRTA</sequence>
<dbReference type="PANTHER" id="PTHR44086:SF10">
    <property type="entry name" value="THIOSULFATE SULFURTRANSFERASE_RHODANESE-LIKE DOMAIN-CONTAINING PROTEIN 3"/>
    <property type="match status" value="1"/>
</dbReference>
<reference evidence="3" key="1">
    <citation type="journal article" date="2019" name="Int. J. Syst. Evol. Microbiol.">
        <title>The Global Catalogue of Microorganisms (GCM) 10K type strain sequencing project: providing services to taxonomists for standard genome sequencing and annotation.</title>
        <authorList>
            <consortium name="The Broad Institute Genomics Platform"/>
            <consortium name="The Broad Institute Genome Sequencing Center for Infectious Disease"/>
            <person name="Wu L."/>
            <person name="Ma J."/>
        </authorList>
    </citation>
    <scope>NUCLEOTIDE SEQUENCE [LARGE SCALE GENOMIC DNA]</scope>
    <source>
        <strain evidence="3">NBRC 110107</strain>
    </source>
</reference>
<protein>
    <recommendedName>
        <fullName evidence="1">Rhodanese domain-containing protein</fullName>
    </recommendedName>
</protein>
<dbReference type="EMBL" id="BSOY01000060">
    <property type="protein sequence ID" value="GLS02294.1"/>
    <property type="molecule type" value="Genomic_DNA"/>
</dbReference>
<evidence type="ECO:0000313" key="3">
    <source>
        <dbReference type="Proteomes" id="UP001156921"/>
    </source>
</evidence>
<dbReference type="Gene3D" id="3.40.250.10">
    <property type="entry name" value="Rhodanese-like domain"/>
    <property type="match status" value="1"/>
</dbReference>
<dbReference type="Pfam" id="PF00581">
    <property type="entry name" value="Rhodanese"/>
    <property type="match status" value="1"/>
</dbReference>
<dbReference type="PANTHER" id="PTHR44086">
    <property type="entry name" value="THIOSULFATE SULFURTRANSFERASE RDL2, MITOCHONDRIAL-RELATED"/>
    <property type="match status" value="1"/>
</dbReference>